<dbReference type="PROSITE" id="PS51329">
    <property type="entry name" value="C_CAP_COFACTOR_C"/>
    <property type="match status" value="1"/>
</dbReference>
<evidence type="ECO:0000313" key="4">
    <source>
        <dbReference type="EMBL" id="MBW0474295.1"/>
    </source>
</evidence>
<keyword evidence="5" id="KW-1185">Reference proteome</keyword>
<dbReference type="Gene3D" id="2.160.20.70">
    <property type="match status" value="1"/>
</dbReference>
<accession>A0A9Q3GPI1</accession>
<name>A0A9Q3GPI1_9BASI</name>
<dbReference type="PANTHER" id="PTHR15139:SF0">
    <property type="entry name" value="TUBULIN-SPECIFIC CHAPERONE C"/>
    <property type="match status" value="1"/>
</dbReference>
<dbReference type="OrthoDB" id="194775at2759"/>
<evidence type="ECO:0000259" key="3">
    <source>
        <dbReference type="PROSITE" id="PS51329"/>
    </source>
</evidence>
<dbReference type="InterPro" id="IPR016098">
    <property type="entry name" value="CAP/MinC_C"/>
</dbReference>
<dbReference type="EMBL" id="AVOT02003689">
    <property type="protein sequence ID" value="MBW0474295.1"/>
    <property type="molecule type" value="Genomic_DNA"/>
</dbReference>
<comment type="similarity">
    <text evidence="1">Belongs to the TBCC family.</text>
</comment>
<dbReference type="GO" id="GO:0007021">
    <property type="term" value="P:tubulin complex assembly"/>
    <property type="evidence" value="ECO:0007669"/>
    <property type="project" value="TreeGrafter"/>
</dbReference>
<dbReference type="GO" id="GO:0007023">
    <property type="term" value="P:post-chaperonin tubulin folding pathway"/>
    <property type="evidence" value="ECO:0007669"/>
    <property type="project" value="InterPro"/>
</dbReference>
<gene>
    <name evidence="4" type="ORF">O181_014010</name>
</gene>
<evidence type="ECO:0000256" key="1">
    <source>
        <dbReference type="ARBA" id="ARBA00008848"/>
    </source>
</evidence>
<dbReference type="InterPro" id="IPR027684">
    <property type="entry name" value="TBCC"/>
</dbReference>
<dbReference type="AlphaFoldDB" id="A0A9Q3GPI1"/>
<comment type="caution">
    <text evidence="4">The sequence shown here is derived from an EMBL/GenBank/DDBJ whole genome shotgun (WGS) entry which is preliminary data.</text>
</comment>
<feature type="compositionally biased region" description="Basic and acidic residues" evidence="2">
    <location>
        <begin position="7"/>
        <end position="18"/>
    </location>
</feature>
<dbReference type="InterPro" id="IPR012945">
    <property type="entry name" value="Tubulin-bd_cofactor_C_dom"/>
</dbReference>
<dbReference type="PANTHER" id="PTHR15139">
    <property type="entry name" value="TUBULIN FOLDING COFACTOR C"/>
    <property type="match status" value="1"/>
</dbReference>
<feature type="domain" description="C-CAP/cofactor C-like" evidence="3">
    <location>
        <begin position="76"/>
        <end position="194"/>
    </location>
</feature>
<evidence type="ECO:0000256" key="2">
    <source>
        <dbReference type="SAM" id="MobiDB-lite"/>
    </source>
</evidence>
<organism evidence="4 5">
    <name type="scientific">Austropuccinia psidii MF-1</name>
    <dbReference type="NCBI Taxonomy" id="1389203"/>
    <lineage>
        <taxon>Eukaryota</taxon>
        <taxon>Fungi</taxon>
        <taxon>Dikarya</taxon>
        <taxon>Basidiomycota</taxon>
        <taxon>Pucciniomycotina</taxon>
        <taxon>Pucciniomycetes</taxon>
        <taxon>Pucciniales</taxon>
        <taxon>Sphaerophragmiaceae</taxon>
        <taxon>Austropuccinia</taxon>
    </lineage>
</organism>
<dbReference type="InterPro" id="IPR017901">
    <property type="entry name" value="C-CAP_CF_C-like"/>
</dbReference>
<dbReference type="GO" id="GO:0005737">
    <property type="term" value="C:cytoplasm"/>
    <property type="evidence" value="ECO:0007669"/>
    <property type="project" value="TreeGrafter"/>
</dbReference>
<proteinExistence type="inferred from homology"/>
<dbReference type="Pfam" id="PF07986">
    <property type="entry name" value="TBCC"/>
    <property type="match status" value="1"/>
</dbReference>
<feature type="region of interest" description="Disordered" evidence="2">
    <location>
        <begin position="1"/>
        <end position="25"/>
    </location>
</feature>
<dbReference type="Proteomes" id="UP000765509">
    <property type="component" value="Unassembled WGS sequence"/>
</dbReference>
<evidence type="ECO:0000313" key="5">
    <source>
        <dbReference type="Proteomes" id="UP000765509"/>
    </source>
</evidence>
<sequence length="254" mass="27551">MNSSRTEGSEGRSPERKKFGFSKQVPPTAISTKCITAASTSSNQSRVQILSDPLDLQQSSKCQLFIRPNPAILASPLESLTLADLSHQVIDLRPLSPSLSALKLARLNHTVLLSPPLSSSAFCTQVSNSLIILAAQQVRIYCSSHVVLLIHSQTSPVLESSDKLTLAPYPSHLFPISSIEPMTSRHDSPIDFDFPDRSSGSPNVLIQTCSPIADQTLKQLIEPKQVLLECKGHYCGLPQPAQEALIQLFKPGCS</sequence>
<protein>
    <recommendedName>
        <fullName evidence="3">C-CAP/cofactor C-like domain-containing protein</fullName>
    </recommendedName>
</protein>
<reference evidence="4" key="1">
    <citation type="submission" date="2021-03" db="EMBL/GenBank/DDBJ databases">
        <title>Draft genome sequence of rust myrtle Austropuccinia psidii MF-1, a brazilian biotype.</title>
        <authorList>
            <person name="Quecine M.C."/>
            <person name="Pachon D.M.R."/>
            <person name="Bonatelli M.L."/>
            <person name="Correr F.H."/>
            <person name="Franceschini L.M."/>
            <person name="Leite T.F."/>
            <person name="Margarido G.R.A."/>
            <person name="Almeida C.A."/>
            <person name="Ferrarezi J.A."/>
            <person name="Labate C.A."/>
        </authorList>
    </citation>
    <scope>NUCLEOTIDE SEQUENCE</scope>
    <source>
        <strain evidence="4">MF-1</strain>
    </source>
</reference>